<dbReference type="Proteomes" id="UP000001357">
    <property type="component" value="Unassembled WGS sequence"/>
</dbReference>
<feature type="compositionally biased region" description="Low complexity" evidence="1">
    <location>
        <begin position="65"/>
        <end position="76"/>
    </location>
</feature>
<dbReference type="InterPro" id="IPR045030">
    <property type="entry name" value="LYSM1-4"/>
</dbReference>
<dbReference type="InterPro" id="IPR018392">
    <property type="entry name" value="LysM"/>
</dbReference>
<keyword evidence="5" id="KW-1185">Reference proteome</keyword>
<sequence>MPAIEPQKGRMTRGNGTTVHNRPSQRVYVFGSASDDHAGGLGEPEAVEMSVVDNNGMSRRGRAKSSPGTGSQGSTSFDGRGPVFTRDAIGSESELTYILHAVEAHHTLQGIALQYRVSVDQLKRLNNLWREDELHSRKTIKVPASRYGALYTAVMEGDNSFGVAEPTSDESRTHTTMRPLPAAPVGRSEVAAHLNVGPDNADCAHSLLGSAGCGVRANSAESGDLLAKYDKQLGDILEQERQRSDEPEKDSDGRRIFAPVPRRHNAMTDWYPSDWRIVLLVCLALLIAVPIVISKMKPRVL</sequence>
<feature type="region of interest" description="Disordered" evidence="1">
    <location>
        <begin position="1"/>
        <end position="25"/>
    </location>
</feature>
<evidence type="ECO:0000256" key="1">
    <source>
        <dbReference type="SAM" id="MobiDB-lite"/>
    </source>
</evidence>
<dbReference type="OMA" id="TTFILHE"/>
<reference evidence="4 5" key="1">
    <citation type="journal article" date="2008" name="Nature">
        <title>The genome of the choanoflagellate Monosiga brevicollis and the origin of metazoans.</title>
        <authorList>
            <consortium name="JGI Sequencing"/>
            <person name="King N."/>
            <person name="Westbrook M.J."/>
            <person name="Young S.L."/>
            <person name="Kuo A."/>
            <person name="Abedin M."/>
            <person name="Chapman J."/>
            <person name="Fairclough S."/>
            <person name="Hellsten U."/>
            <person name="Isogai Y."/>
            <person name="Letunic I."/>
            <person name="Marr M."/>
            <person name="Pincus D."/>
            <person name="Putnam N."/>
            <person name="Rokas A."/>
            <person name="Wright K.J."/>
            <person name="Zuzow R."/>
            <person name="Dirks W."/>
            <person name="Good M."/>
            <person name="Goodstein D."/>
            <person name="Lemons D."/>
            <person name="Li W."/>
            <person name="Lyons J.B."/>
            <person name="Morris A."/>
            <person name="Nichols S."/>
            <person name="Richter D.J."/>
            <person name="Salamov A."/>
            <person name="Bork P."/>
            <person name="Lim W.A."/>
            <person name="Manning G."/>
            <person name="Miller W.T."/>
            <person name="McGinnis W."/>
            <person name="Shapiro H."/>
            <person name="Tjian R."/>
            <person name="Grigoriev I.V."/>
            <person name="Rokhsar D."/>
        </authorList>
    </citation>
    <scope>NUCLEOTIDE SEQUENCE [LARGE SCALE GENOMIC DNA]</scope>
    <source>
        <strain evidence="5">MX1 / ATCC 50154</strain>
    </source>
</reference>
<dbReference type="Pfam" id="PF01476">
    <property type="entry name" value="LysM"/>
    <property type="match status" value="1"/>
</dbReference>
<feature type="compositionally biased region" description="Polar residues" evidence="1">
    <location>
        <begin position="14"/>
        <end position="24"/>
    </location>
</feature>
<dbReference type="Gene3D" id="3.10.350.10">
    <property type="entry name" value="LysM domain"/>
    <property type="match status" value="1"/>
</dbReference>
<dbReference type="EMBL" id="CH991544">
    <property type="protein sequence ID" value="EDQ92031.1"/>
    <property type="molecule type" value="Genomic_DNA"/>
</dbReference>
<dbReference type="AlphaFoldDB" id="A9US30"/>
<keyword evidence="2" id="KW-0812">Transmembrane</keyword>
<dbReference type="PROSITE" id="PS51782">
    <property type="entry name" value="LYSM"/>
    <property type="match status" value="1"/>
</dbReference>
<proteinExistence type="predicted"/>
<accession>A9US30</accession>
<dbReference type="FunCoup" id="A9US30">
    <property type="interactions" value="379"/>
</dbReference>
<feature type="transmembrane region" description="Helical" evidence="2">
    <location>
        <begin position="275"/>
        <end position="293"/>
    </location>
</feature>
<protein>
    <recommendedName>
        <fullName evidence="3">LysM domain-containing protein</fullName>
    </recommendedName>
</protein>
<name>A9US30_MONBE</name>
<evidence type="ECO:0000259" key="3">
    <source>
        <dbReference type="PROSITE" id="PS51782"/>
    </source>
</evidence>
<dbReference type="GeneID" id="5888463"/>
<organism evidence="4 5">
    <name type="scientific">Monosiga brevicollis</name>
    <name type="common">Choanoflagellate</name>
    <dbReference type="NCBI Taxonomy" id="81824"/>
    <lineage>
        <taxon>Eukaryota</taxon>
        <taxon>Choanoflagellata</taxon>
        <taxon>Craspedida</taxon>
        <taxon>Salpingoecidae</taxon>
        <taxon>Monosiga</taxon>
    </lineage>
</organism>
<dbReference type="InParanoid" id="A9US30"/>
<gene>
    <name evidence="4" type="ORF">MONBRDRAFT_35832</name>
</gene>
<feature type="domain" description="LysM" evidence="3">
    <location>
        <begin position="95"/>
        <end position="142"/>
    </location>
</feature>
<dbReference type="PANTHER" id="PTHR20932">
    <property type="entry name" value="LYSM AND PUTATIVE PEPTIDOGLYCAN-BINDING DOMAIN-CONTAINING PROTEIN"/>
    <property type="match status" value="1"/>
</dbReference>
<keyword evidence="2" id="KW-1133">Transmembrane helix</keyword>
<dbReference type="CDD" id="cd00118">
    <property type="entry name" value="LysM"/>
    <property type="match status" value="1"/>
</dbReference>
<dbReference type="PANTHER" id="PTHR20932:SF8">
    <property type="entry name" value="LD22649P"/>
    <property type="match status" value="1"/>
</dbReference>
<dbReference type="InterPro" id="IPR036779">
    <property type="entry name" value="LysM_dom_sf"/>
</dbReference>
<dbReference type="RefSeq" id="XP_001743317.1">
    <property type="nucleotide sequence ID" value="XM_001743265.1"/>
</dbReference>
<keyword evidence="2" id="KW-0472">Membrane</keyword>
<dbReference type="KEGG" id="mbr:MONBRDRAFT_35832"/>
<feature type="region of interest" description="Disordered" evidence="1">
    <location>
        <begin position="57"/>
        <end position="82"/>
    </location>
</feature>
<evidence type="ECO:0000313" key="4">
    <source>
        <dbReference type="EMBL" id="EDQ92031.1"/>
    </source>
</evidence>
<evidence type="ECO:0000256" key="2">
    <source>
        <dbReference type="SAM" id="Phobius"/>
    </source>
</evidence>
<evidence type="ECO:0000313" key="5">
    <source>
        <dbReference type="Proteomes" id="UP000001357"/>
    </source>
</evidence>
<dbReference type="SUPFAM" id="SSF54106">
    <property type="entry name" value="LysM domain"/>
    <property type="match status" value="1"/>
</dbReference>